<reference evidence="3" key="1">
    <citation type="submission" date="2016-10" db="EMBL/GenBank/DDBJ databases">
        <authorList>
            <person name="Varghese N."/>
            <person name="Submissions S."/>
        </authorList>
    </citation>
    <scope>NUCLEOTIDE SEQUENCE [LARGE SCALE GENOMIC DNA]</scope>
    <source>
        <strain evidence="3">CGMCC 1.11012</strain>
    </source>
</reference>
<evidence type="ECO:0000313" key="3">
    <source>
        <dbReference type="Proteomes" id="UP000199050"/>
    </source>
</evidence>
<dbReference type="Pfam" id="PF13524">
    <property type="entry name" value="Glyco_trans_1_2"/>
    <property type="match status" value="1"/>
</dbReference>
<accession>A0A1G8PYS4</accession>
<sequence>MTKKSRRRIKHSPKTVRLDLTTRKFITKTVVQAIKMISQKNHRLIEASRDHPQISGFVEHKQIRILMVSFMTGDTLWQIEQMIAEQLRLLAKELVAIKAFQSFSSALHQLNPDLLLVVGNEEPLSGSDLDAIRAASVKKAIWLSDGPATSVATAELALLFDYVFTQNSLHIPFYQQSGCKSVFYLPFASNRSQFTPRSVDEAYRSDLLLLGDVSTSGKDYAESIKHVFPLRKVFACGSGWEHYPELTVLQPDTELLPYYNGAEIIIHWGSLPNRMFDIAACGAFQLAEAHPNIYEYMKPGEDIVTFHSAKELLEKLHYYSNHAEAKRAVASRSLWNSTYDYSFLQLTTKLLHIVFNR</sequence>
<dbReference type="Proteomes" id="UP000199050">
    <property type="component" value="Unassembled WGS sequence"/>
</dbReference>
<dbReference type="OrthoDB" id="2653316at2"/>
<evidence type="ECO:0000259" key="1">
    <source>
        <dbReference type="Pfam" id="PF13524"/>
    </source>
</evidence>
<gene>
    <name evidence="2" type="ORF">SAMN05216192_110110</name>
</gene>
<protein>
    <submittedName>
        <fullName evidence="2">Spore maturation protein CgeB</fullName>
    </submittedName>
</protein>
<dbReference type="EMBL" id="FNDX01000010">
    <property type="protein sequence ID" value="SDI97679.1"/>
    <property type="molecule type" value="Genomic_DNA"/>
</dbReference>
<organism evidence="2 3">
    <name type="scientific">Paenibacillus typhae</name>
    <dbReference type="NCBI Taxonomy" id="1174501"/>
    <lineage>
        <taxon>Bacteria</taxon>
        <taxon>Bacillati</taxon>
        <taxon>Bacillota</taxon>
        <taxon>Bacilli</taxon>
        <taxon>Bacillales</taxon>
        <taxon>Paenibacillaceae</taxon>
        <taxon>Paenibacillus</taxon>
    </lineage>
</organism>
<dbReference type="STRING" id="1174501.SAMN05216192_110110"/>
<feature type="domain" description="Spore protein YkvP/CgeB glycosyl transferase-like" evidence="1">
    <location>
        <begin position="236"/>
        <end position="332"/>
    </location>
</feature>
<dbReference type="InterPro" id="IPR055259">
    <property type="entry name" value="YkvP/CgeB_Glyco_trans-like"/>
</dbReference>
<name>A0A1G8PYS4_9BACL</name>
<keyword evidence="3" id="KW-1185">Reference proteome</keyword>
<evidence type="ECO:0000313" key="2">
    <source>
        <dbReference type="EMBL" id="SDI97679.1"/>
    </source>
</evidence>
<proteinExistence type="predicted"/>
<dbReference type="AlphaFoldDB" id="A0A1G8PYS4"/>